<keyword evidence="2" id="KW-1185">Reference proteome</keyword>
<gene>
    <name evidence="1" type="ORF">SAMN04487959_11470</name>
</gene>
<proteinExistence type="predicted"/>
<dbReference type="EMBL" id="FOPY01000014">
    <property type="protein sequence ID" value="SFI00457.1"/>
    <property type="molecule type" value="Genomic_DNA"/>
</dbReference>
<evidence type="ECO:0000313" key="2">
    <source>
        <dbReference type="Proteomes" id="UP000199040"/>
    </source>
</evidence>
<evidence type="ECO:0000313" key="1">
    <source>
        <dbReference type="EMBL" id="SFI00457.1"/>
    </source>
</evidence>
<dbReference type="AlphaFoldDB" id="A0A1I3EN90"/>
<name>A0A1I3EN90_9GAMM</name>
<reference evidence="1 2" key="1">
    <citation type="submission" date="2016-10" db="EMBL/GenBank/DDBJ databases">
        <authorList>
            <person name="de Groot N.N."/>
        </authorList>
    </citation>
    <scope>NUCLEOTIDE SEQUENCE [LARGE SCALE GENOMIC DNA]</scope>
    <source>
        <strain evidence="1 2">CGMCC 1.6848</strain>
    </source>
</reference>
<organism evidence="1 2">
    <name type="scientific">Modicisalibacter xianhensis</name>
    <dbReference type="NCBI Taxonomy" id="442341"/>
    <lineage>
        <taxon>Bacteria</taxon>
        <taxon>Pseudomonadati</taxon>
        <taxon>Pseudomonadota</taxon>
        <taxon>Gammaproteobacteria</taxon>
        <taxon>Oceanospirillales</taxon>
        <taxon>Halomonadaceae</taxon>
        <taxon>Modicisalibacter</taxon>
    </lineage>
</organism>
<accession>A0A1I3EN90</accession>
<sequence length="98" mass="10748">MRCGCCSTIMFTNSRLIGGFLTLTLLAMLGLGAFAVGLSLQARQSIGLDPFRVGLLFTECGLVPQRPNPQVRTRWCVPTGEARGKQPKYFVLGKIYTH</sequence>
<dbReference type="Proteomes" id="UP000199040">
    <property type="component" value="Unassembled WGS sequence"/>
</dbReference>
<dbReference type="STRING" id="442341.SAMN04487959_11470"/>
<protein>
    <submittedName>
        <fullName evidence="1">Uncharacterized protein</fullName>
    </submittedName>
</protein>